<sequence>MNRMLKLLPVVLISIFTVGCSHNYYNVPKDVYESKVRVLGVAPLLVDADSEIRYPDKDALIGLVRDANRRNEKELVALLKDTGAYFSVLHLPDDPDQLAGKLVYRRERRDDAGVVYNKYFFKVQELRDYITRNGVDAVMFVVVSGITKKDSIRSSNLLSYLDSSYDYLIMTAQILDADGTVLWEYPNFRQRLLSFPPLLPLQYPAFDEAEANASEKVEVKFKTMAGIGRALDKTRTSSLSSKAQVSVLYADQFEKMVSLLTPDSNLFGNGNSEGKKPAAPQPELQPIRKQSAPAASAPPAAAAQPVAETPAPAPVQPAAEPVIAAPAPLVVESASPAAAPVKPIAPAVPHSDR</sequence>
<dbReference type="PROSITE" id="PS51257">
    <property type="entry name" value="PROKAR_LIPOPROTEIN"/>
    <property type="match status" value="1"/>
</dbReference>
<feature type="region of interest" description="Disordered" evidence="1">
    <location>
        <begin position="264"/>
        <end position="316"/>
    </location>
</feature>
<accession>A0ABS5SDC3</accession>
<reference evidence="2 3" key="1">
    <citation type="submission" date="2021-05" db="EMBL/GenBank/DDBJ databases">
        <title>The draft genome of Geobacter luticola JCM 17780.</title>
        <authorList>
            <person name="Xu Z."/>
            <person name="Masuda Y."/>
            <person name="Itoh H."/>
            <person name="Senoo K."/>
        </authorList>
    </citation>
    <scope>NUCLEOTIDE SEQUENCE [LARGE SCALE GENOMIC DNA]</scope>
    <source>
        <strain evidence="2 3">JCM 17780</strain>
    </source>
</reference>
<name>A0ABS5SDC3_9BACT</name>
<feature type="compositionally biased region" description="Low complexity" evidence="1">
    <location>
        <begin position="290"/>
        <end position="316"/>
    </location>
</feature>
<evidence type="ECO:0000313" key="2">
    <source>
        <dbReference type="EMBL" id="MBT0653379.1"/>
    </source>
</evidence>
<proteinExistence type="predicted"/>
<protein>
    <recommendedName>
        <fullName evidence="4">Lipoprotein</fullName>
    </recommendedName>
</protein>
<keyword evidence="3" id="KW-1185">Reference proteome</keyword>
<evidence type="ECO:0000256" key="1">
    <source>
        <dbReference type="SAM" id="MobiDB-lite"/>
    </source>
</evidence>
<organism evidence="2 3">
    <name type="scientific">Geomobilimonas luticola</name>
    <dbReference type="NCBI Taxonomy" id="1114878"/>
    <lineage>
        <taxon>Bacteria</taxon>
        <taxon>Pseudomonadati</taxon>
        <taxon>Thermodesulfobacteriota</taxon>
        <taxon>Desulfuromonadia</taxon>
        <taxon>Geobacterales</taxon>
        <taxon>Geobacteraceae</taxon>
        <taxon>Geomobilimonas</taxon>
    </lineage>
</organism>
<feature type="region of interest" description="Disordered" evidence="1">
    <location>
        <begin position="334"/>
        <end position="353"/>
    </location>
</feature>
<comment type="caution">
    <text evidence="2">The sequence shown here is derived from an EMBL/GenBank/DDBJ whole genome shotgun (WGS) entry which is preliminary data.</text>
</comment>
<dbReference type="EMBL" id="JAHCVK010000003">
    <property type="protein sequence ID" value="MBT0653379.1"/>
    <property type="molecule type" value="Genomic_DNA"/>
</dbReference>
<evidence type="ECO:0000313" key="3">
    <source>
        <dbReference type="Proteomes" id="UP000756860"/>
    </source>
</evidence>
<gene>
    <name evidence="2" type="ORF">KI810_09960</name>
</gene>
<evidence type="ECO:0008006" key="4">
    <source>
        <dbReference type="Google" id="ProtNLM"/>
    </source>
</evidence>
<dbReference type="Proteomes" id="UP000756860">
    <property type="component" value="Unassembled WGS sequence"/>
</dbReference>